<evidence type="ECO:0000313" key="5">
    <source>
        <dbReference type="EMBL" id="CAB4196310.1"/>
    </source>
</evidence>
<evidence type="ECO:0000313" key="4">
    <source>
        <dbReference type="EMBL" id="CAB4167378.1"/>
    </source>
</evidence>
<protein>
    <submittedName>
        <fullName evidence="5">COG4695 Phage-related protein</fullName>
    </submittedName>
</protein>
<evidence type="ECO:0000256" key="3">
    <source>
        <dbReference type="ARBA" id="ARBA00023219"/>
    </source>
</evidence>
<evidence type="ECO:0000313" key="6">
    <source>
        <dbReference type="EMBL" id="CAB4222346.1"/>
    </source>
</evidence>
<accession>A0A6J5RFJ4</accession>
<dbReference type="EMBL" id="LR797513">
    <property type="protein sequence ID" value="CAB4222346.1"/>
    <property type="molecule type" value="Genomic_DNA"/>
</dbReference>
<dbReference type="EMBL" id="LR797244">
    <property type="protein sequence ID" value="CAB4196310.1"/>
    <property type="molecule type" value="Genomic_DNA"/>
</dbReference>
<keyword evidence="3" id="KW-0231">Viral genome packaging</keyword>
<evidence type="ECO:0000256" key="2">
    <source>
        <dbReference type="ARBA" id="ARBA00023009"/>
    </source>
</evidence>
<keyword evidence="1" id="KW-0118">Viral capsid assembly</keyword>
<keyword evidence="1" id="KW-1188">Viral release from host cell</keyword>
<keyword evidence="2" id="KW-1171">Viral genome ejection through host cell envelope</keyword>
<dbReference type="EMBL" id="LR796812">
    <property type="protein sequence ID" value="CAB4167378.1"/>
    <property type="molecule type" value="Genomic_DNA"/>
</dbReference>
<organism evidence="5">
    <name type="scientific">uncultured Caudovirales phage</name>
    <dbReference type="NCBI Taxonomy" id="2100421"/>
    <lineage>
        <taxon>Viruses</taxon>
        <taxon>Duplodnaviria</taxon>
        <taxon>Heunggongvirae</taxon>
        <taxon>Uroviricota</taxon>
        <taxon>Caudoviricetes</taxon>
        <taxon>Peduoviridae</taxon>
        <taxon>Maltschvirus</taxon>
        <taxon>Maltschvirus maltsch</taxon>
    </lineage>
</organism>
<evidence type="ECO:0000256" key="1">
    <source>
        <dbReference type="ARBA" id="ARBA00022950"/>
    </source>
</evidence>
<dbReference type="InterPro" id="IPR006944">
    <property type="entry name" value="Phage/GTA_portal"/>
</dbReference>
<keyword evidence="2" id="KW-1162">Viral penetration into host cytoplasm</keyword>
<name>A0A6J5RFJ4_9CAUD</name>
<keyword evidence="2" id="KW-1160">Virus entry into host cell</keyword>
<dbReference type="Pfam" id="PF04860">
    <property type="entry name" value="Phage_portal"/>
    <property type="match status" value="1"/>
</dbReference>
<dbReference type="NCBIfam" id="TIGR01537">
    <property type="entry name" value="portal_HK97"/>
    <property type="match status" value="1"/>
</dbReference>
<dbReference type="InterPro" id="IPR006427">
    <property type="entry name" value="Portal_HK97"/>
</dbReference>
<gene>
    <name evidence="5" type="ORF">UFOVP1293_94</name>
    <name evidence="6" type="ORF">UFOVP1644_17</name>
    <name evidence="4" type="ORF">UFOVP860_16</name>
</gene>
<proteinExistence type="predicted"/>
<sequence length="471" mass="51938">MRGLFGTLADGARRVEAKATDASALTWARLMGQEHSSKSGVAVNIDTALKVSTVFACLRVLANGIAQVPLKLYREAADGSKTVAKDHPVHQLIWRRPNAWMTSFEFRQMAMFHAVLTGTFVAYVGRIRNQPRELIPLVPGTFRLKQGSDWKAYAELDNNFGGRRVLESTEIFILRGPMWSGAAGMNAMELAREAIGLAIATEETHSALHANGAQPGGVLSVKGALDKDARERLRQSWQQHQAGMRNKFRTAVLDMDATWTALAATGVDNQHIETRKFQLEEICRDLGVFPQMVGHSDKTATFASAEAFFLAHVIHSLNPWVENWEQALALYLFPAEDDLAAKFSMQGLLRGDNKTRAEFYASGIINGWLVRNEARRLEDLNPLPGLDEPLLPLNMGTQAERDALAKNITATVKSMMVGHNGGPPIDDDEIERKIGRVLSTANERRIVGARNSLNDVLSTLGDTDETQDDRA</sequence>
<reference evidence="5" key="1">
    <citation type="submission" date="2020-05" db="EMBL/GenBank/DDBJ databases">
        <authorList>
            <person name="Chiriac C."/>
            <person name="Salcher M."/>
            <person name="Ghai R."/>
            <person name="Kavagutti S V."/>
        </authorList>
    </citation>
    <scope>NUCLEOTIDE SEQUENCE</scope>
</reference>